<gene>
    <name evidence="1" type="ORF">E3U43_016322</name>
</gene>
<reference evidence="1" key="1">
    <citation type="submission" date="2018-11" db="EMBL/GenBank/DDBJ databases">
        <title>The sequence and de novo assembly of Larimichthys crocea genome using PacBio and Hi-C technologies.</title>
        <authorList>
            <person name="Xu P."/>
            <person name="Chen B."/>
            <person name="Zhou Z."/>
            <person name="Ke Q."/>
            <person name="Wu Y."/>
            <person name="Bai H."/>
            <person name="Pu F."/>
        </authorList>
    </citation>
    <scope>NUCLEOTIDE SEQUENCE</scope>
    <source>
        <tissue evidence="1">Muscle</tissue>
    </source>
</reference>
<evidence type="ECO:0000313" key="1">
    <source>
        <dbReference type="EMBL" id="TMS06563.1"/>
    </source>
</evidence>
<evidence type="ECO:0000313" key="2">
    <source>
        <dbReference type="Proteomes" id="UP000793456"/>
    </source>
</evidence>
<keyword evidence="2" id="KW-1185">Reference proteome</keyword>
<organism evidence="1 2">
    <name type="scientific">Larimichthys crocea</name>
    <name type="common">Large yellow croaker</name>
    <name type="synonym">Pseudosciaena crocea</name>
    <dbReference type="NCBI Taxonomy" id="215358"/>
    <lineage>
        <taxon>Eukaryota</taxon>
        <taxon>Metazoa</taxon>
        <taxon>Chordata</taxon>
        <taxon>Craniata</taxon>
        <taxon>Vertebrata</taxon>
        <taxon>Euteleostomi</taxon>
        <taxon>Actinopterygii</taxon>
        <taxon>Neopterygii</taxon>
        <taxon>Teleostei</taxon>
        <taxon>Neoteleostei</taxon>
        <taxon>Acanthomorphata</taxon>
        <taxon>Eupercaria</taxon>
        <taxon>Sciaenidae</taxon>
        <taxon>Larimichthys</taxon>
    </lineage>
</organism>
<protein>
    <submittedName>
        <fullName evidence="1">Uncharacterized protein</fullName>
    </submittedName>
</protein>
<proteinExistence type="predicted"/>
<comment type="caution">
    <text evidence="1">The sequence shown here is derived from an EMBL/GenBank/DDBJ whole genome shotgun (WGS) entry which is preliminary data.</text>
</comment>
<dbReference type="EMBL" id="CM011692">
    <property type="protein sequence ID" value="TMS06563.1"/>
    <property type="molecule type" value="Genomic_DNA"/>
</dbReference>
<dbReference type="Proteomes" id="UP000793456">
    <property type="component" value="Chromosome XIX"/>
</dbReference>
<accession>A0ACD3QJ44</accession>
<sequence>MSRGCQPDKRRSWLSAINTSHSETSNSKAEGTRVSEELEGPKGGGKTQQLPLTSLRSTVLLRNLDAVMSGETHSLGQLLVMPHCKCLKNEQLIIGLARNRYLRGVERELRHNL</sequence>
<name>A0ACD3QJ44_LARCR</name>